<sequence length="191" mass="21090">MDAQTLARCTGAQLSRAQLFADFLSAGMAFYMIDTPQRQAMFLPNVGHESGRLQYTTEVWGPTPAQLRYEGRKDLGNTQPGDGSRFRGHGLIQTTGRANHAAARDRLRARFQDVPDFVEHPEQLADPQWAALSACDYWDMRRLNTWADAGSFDNVCDIINRGKATPAVGDSNGWADRLALYKSARAALGLA</sequence>
<proteinExistence type="predicted"/>
<dbReference type="SUPFAM" id="SSF53955">
    <property type="entry name" value="Lysozyme-like"/>
    <property type="match status" value="1"/>
</dbReference>
<dbReference type="InterPro" id="IPR023346">
    <property type="entry name" value="Lysozyme-like_dom_sf"/>
</dbReference>
<dbReference type="PANTHER" id="PTHR34408:SF2">
    <property type="entry name" value="CELL WALL-BINDING PROTEIN YWSB"/>
    <property type="match status" value="1"/>
</dbReference>
<dbReference type="InterPro" id="IPR052354">
    <property type="entry name" value="Cell_Wall_Dynamics_Protein"/>
</dbReference>
<name>I3PCM7_9BURK</name>
<evidence type="ECO:0000313" key="1">
    <source>
        <dbReference type="EMBL" id="AER23934.1"/>
    </source>
</evidence>
<keyword evidence="1" id="KW-0378">Hydrolase</keyword>
<gene>
    <name evidence="1" type="ORF">var056</name>
</gene>
<dbReference type="PANTHER" id="PTHR34408">
    <property type="entry name" value="FAMILY PROTEIN, PUTATIVE-RELATED"/>
    <property type="match status" value="1"/>
</dbReference>
<dbReference type="Gene3D" id="1.10.530.10">
    <property type="match status" value="1"/>
</dbReference>
<dbReference type="EMBL" id="JN646852">
    <property type="protein sequence ID" value="AER23934.1"/>
    <property type="molecule type" value="Genomic_DNA"/>
</dbReference>
<accession>I3PCM7</accession>
<protein>
    <submittedName>
        <fullName evidence="1">Putative lysozyme glycoside hydrolase family protein</fullName>
    </submittedName>
</protein>
<dbReference type="AlphaFoldDB" id="I3PCM7"/>
<organism evidence="1">
    <name type="scientific">Variovorax sp. HH01</name>
    <dbReference type="NCBI Taxonomy" id="1084736"/>
    <lineage>
        <taxon>Bacteria</taxon>
        <taxon>Pseudomonadati</taxon>
        <taxon>Pseudomonadota</taxon>
        <taxon>Betaproteobacteria</taxon>
        <taxon>Burkholderiales</taxon>
        <taxon>Comamonadaceae</taxon>
        <taxon>Variovorax</taxon>
    </lineage>
</organism>
<dbReference type="GO" id="GO:0016787">
    <property type="term" value="F:hydrolase activity"/>
    <property type="evidence" value="ECO:0007669"/>
    <property type="project" value="UniProtKB-KW"/>
</dbReference>
<reference evidence="1" key="1">
    <citation type="submission" date="2011-09" db="EMBL/GenBank/DDBJ databases">
        <title>A novel amdA gene encoded by the newly isolated Variovorax sp. HH01 strain defines a novel class of cofactor-less aryl malonic acid decarboxylase.</title>
        <authorList>
            <person name="Horn S."/>
            <person name="Maimanakos J."/>
            <person name="Streit W.R."/>
        </authorList>
    </citation>
    <scope>NUCLEOTIDE SEQUENCE</scope>
    <source>
        <strain evidence="1">HH01</strain>
    </source>
</reference>